<evidence type="ECO:0000256" key="2">
    <source>
        <dbReference type="ARBA" id="ARBA00022692"/>
    </source>
</evidence>
<comment type="subcellular location">
    <subcellularLocation>
        <location evidence="1">Membrane</location>
        <topology evidence="1">Multi-pass membrane protein</topology>
    </subcellularLocation>
</comment>
<keyword evidence="4 5" id="KW-0472">Membrane</keyword>
<comment type="caution">
    <text evidence="6">The sequence shown here is derived from an EMBL/GenBank/DDBJ whole genome shotgun (WGS) entry which is preliminary data.</text>
</comment>
<dbReference type="EMBL" id="SOML01000017">
    <property type="protein sequence ID" value="TFD92563.1"/>
    <property type="molecule type" value="Genomic_DNA"/>
</dbReference>
<keyword evidence="3 5" id="KW-1133">Transmembrane helix</keyword>
<feature type="transmembrane region" description="Helical" evidence="5">
    <location>
        <begin position="45"/>
        <end position="74"/>
    </location>
</feature>
<sequence length="206" mass="24097">MKQIFEQLMFLPRMFNTSSHKVQECGIWSAVCSFIIWLLDWATHFTIHIVGVSVLFATTLFIIMVADFVTGIRASKFEFLRDRPGEKWAGESKKGLRWVIKYFTYIMGFYLINMITQEVTNLNLGIIADLTGIDFEAVFVFLLKIIKLFLMLYIMRWECVSIDENLERLGYDFKIFDFFDNSLTAITSLFKNKTGIDLNDKKDENK</sequence>
<name>A0A4Y8KYI9_9BACT</name>
<keyword evidence="7" id="KW-1185">Reference proteome</keyword>
<gene>
    <name evidence="6" type="ORF">E2605_18560</name>
</gene>
<accession>A0A4Y8KYI9</accession>
<evidence type="ECO:0000313" key="6">
    <source>
        <dbReference type="EMBL" id="TFD92563.1"/>
    </source>
</evidence>
<dbReference type="OrthoDB" id="1107745at2"/>
<evidence type="ECO:0000256" key="4">
    <source>
        <dbReference type="ARBA" id="ARBA00023136"/>
    </source>
</evidence>
<proteinExistence type="predicted"/>
<evidence type="ECO:0008006" key="8">
    <source>
        <dbReference type="Google" id="ProtNLM"/>
    </source>
</evidence>
<evidence type="ECO:0000313" key="7">
    <source>
        <dbReference type="Proteomes" id="UP000297861"/>
    </source>
</evidence>
<feature type="transmembrane region" description="Helical" evidence="5">
    <location>
        <begin position="124"/>
        <end position="146"/>
    </location>
</feature>
<evidence type="ECO:0000256" key="5">
    <source>
        <dbReference type="SAM" id="Phobius"/>
    </source>
</evidence>
<dbReference type="InterPro" id="IPR006480">
    <property type="entry name" value="Phage_holin_4_1"/>
</dbReference>
<dbReference type="GO" id="GO:0016020">
    <property type="term" value="C:membrane"/>
    <property type="evidence" value="ECO:0007669"/>
    <property type="project" value="UniProtKB-SubCell"/>
</dbReference>
<evidence type="ECO:0000256" key="1">
    <source>
        <dbReference type="ARBA" id="ARBA00004141"/>
    </source>
</evidence>
<dbReference type="Proteomes" id="UP000297861">
    <property type="component" value="Unassembled WGS sequence"/>
</dbReference>
<organism evidence="6 7">
    <name type="scientific">Dysgonomonas capnocytophagoides</name>
    <dbReference type="NCBI Taxonomy" id="45254"/>
    <lineage>
        <taxon>Bacteria</taxon>
        <taxon>Pseudomonadati</taxon>
        <taxon>Bacteroidota</taxon>
        <taxon>Bacteroidia</taxon>
        <taxon>Bacteroidales</taxon>
        <taxon>Dysgonomonadaceae</taxon>
        <taxon>Dysgonomonas</taxon>
    </lineage>
</organism>
<evidence type="ECO:0000256" key="3">
    <source>
        <dbReference type="ARBA" id="ARBA00022989"/>
    </source>
</evidence>
<feature type="transmembrane region" description="Helical" evidence="5">
    <location>
        <begin position="21"/>
        <end position="39"/>
    </location>
</feature>
<dbReference type="RefSeq" id="WP_134437521.1">
    <property type="nucleotide sequence ID" value="NZ_SOML01000017.1"/>
</dbReference>
<dbReference type="Pfam" id="PF05105">
    <property type="entry name" value="Phage_holin_4_1"/>
    <property type="match status" value="1"/>
</dbReference>
<protein>
    <recommendedName>
        <fullName evidence="8">Holin</fullName>
    </recommendedName>
</protein>
<keyword evidence="2 5" id="KW-0812">Transmembrane</keyword>
<dbReference type="AlphaFoldDB" id="A0A4Y8KYI9"/>
<feature type="transmembrane region" description="Helical" evidence="5">
    <location>
        <begin position="95"/>
        <end position="112"/>
    </location>
</feature>
<reference evidence="6 7" key="1">
    <citation type="submission" date="2019-03" db="EMBL/GenBank/DDBJ databases">
        <title>San Antonio Military Medical Center submission to MRSN (WRAIR), pending publication.</title>
        <authorList>
            <person name="Blyth D.M."/>
            <person name="Mccarthy S.L."/>
            <person name="Schall S.E."/>
            <person name="Stam J.A."/>
            <person name="Ong A.C."/>
            <person name="Mcgann P.T."/>
        </authorList>
    </citation>
    <scope>NUCLEOTIDE SEQUENCE [LARGE SCALE GENOMIC DNA]</scope>
    <source>
        <strain evidence="6 7">MRSN571793</strain>
    </source>
</reference>